<feature type="domain" description="HAT C-terminal dimerisation" evidence="7">
    <location>
        <begin position="803"/>
        <end position="881"/>
    </location>
</feature>
<dbReference type="PANTHER" id="PTHR46481">
    <property type="entry name" value="ZINC FINGER BED DOMAIN-CONTAINING PROTEIN 4"/>
    <property type="match status" value="1"/>
</dbReference>
<evidence type="ECO:0000256" key="3">
    <source>
        <dbReference type="ARBA" id="ARBA00022771"/>
    </source>
</evidence>
<evidence type="ECO:0000256" key="2">
    <source>
        <dbReference type="ARBA" id="ARBA00022723"/>
    </source>
</evidence>
<keyword evidence="3" id="KW-0863">Zinc-finger</keyword>
<evidence type="ECO:0000259" key="7">
    <source>
        <dbReference type="Pfam" id="PF05699"/>
    </source>
</evidence>
<evidence type="ECO:0000313" key="8">
    <source>
        <dbReference type="EMBL" id="CAE6517063.1"/>
    </source>
</evidence>
<dbReference type="InterPro" id="IPR052035">
    <property type="entry name" value="ZnF_BED_domain_contain"/>
</dbReference>
<feature type="compositionally biased region" description="Low complexity" evidence="6">
    <location>
        <begin position="48"/>
        <end position="58"/>
    </location>
</feature>
<proteinExistence type="predicted"/>
<keyword evidence="4" id="KW-0862">Zinc</keyword>
<name>A0A8H3D9L1_9AGAM</name>
<organism evidence="8 9">
    <name type="scientific">Rhizoctonia solani</name>
    <dbReference type="NCBI Taxonomy" id="456999"/>
    <lineage>
        <taxon>Eukaryota</taxon>
        <taxon>Fungi</taxon>
        <taxon>Dikarya</taxon>
        <taxon>Basidiomycota</taxon>
        <taxon>Agaricomycotina</taxon>
        <taxon>Agaricomycetes</taxon>
        <taxon>Cantharellales</taxon>
        <taxon>Ceratobasidiaceae</taxon>
        <taxon>Rhizoctonia</taxon>
    </lineage>
</organism>
<accession>A0A8H3D9L1</accession>
<protein>
    <recommendedName>
        <fullName evidence="7">HAT C-terminal dimerisation domain-containing protein</fullName>
    </recommendedName>
</protein>
<dbReference type="InterPro" id="IPR012337">
    <property type="entry name" value="RNaseH-like_sf"/>
</dbReference>
<feature type="compositionally biased region" description="Pro residues" evidence="6">
    <location>
        <begin position="10"/>
        <end position="21"/>
    </location>
</feature>
<reference evidence="8" key="1">
    <citation type="submission" date="2021-01" db="EMBL/GenBank/DDBJ databases">
        <authorList>
            <person name="Kaushik A."/>
        </authorList>
    </citation>
    <scope>NUCLEOTIDE SEQUENCE</scope>
    <source>
        <strain evidence="8">AG3-1AP</strain>
    </source>
</reference>
<dbReference type="InterPro" id="IPR008906">
    <property type="entry name" value="HATC_C_dom"/>
</dbReference>
<dbReference type="SUPFAM" id="SSF53098">
    <property type="entry name" value="Ribonuclease H-like"/>
    <property type="match status" value="1"/>
</dbReference>
<dbReference type="GO" id="GO:0046983">
    <property type="term" value="F:protein dimerization activity"/>
    <property type="evidence" value="ECO:0007669"/>
    <property type="project" value="InterPro"/>
</dbReference>
<feature type="compositionally biased region" description="Polar residues" evidence="6">
    <location>
        <begin position="37"/>
        <end position="47"/>
    </location>
</feature>
<dbReference type="PANTHER" id="PTHR46481:SF10">
    <property type="entry name" value="ZINC FINGER BED DOMAIN-CONTAINING PROTEIN 39"/>
    <property type="match status" value="1"/>
</dbReference>
<sequence length="939" mass="104630">MHGYVSGGVLPPPPPLPPPPHSLYHTHNSIPFAYPAAQSNSGTMEAQTSAASSSTSKPATKRRRNAAGTKSKAAAKQPRTEMIGAGVGPSTRQTPGSSNGLVSSSEPHAADLAAQSIPPGFMDIRSESVKPEKESVATGATDCWGLLIGVSTTKEGATPEVKKAALKRAEAHLKANPSTLRRPPKAEFSHLLCVPCLIDKFEWHVWVNTDGGYSRGPRQHFQKEYPHKYKASCARIGYQISTRLEDDEVLNEIINEPITTEGLAHYLAELIAEQDLAFNIVQAPALCRLLCYVGQGNITATTIPERRFVRKVASDLTEKEKERIKIDMRNSPGRVSITSDLWSDHMERSFMAVTGHYKKRMDGVDTLVVELLAFRLVEGNHSGANLGRMLFGILSEYDILDKIGTFTLDNASNNDTMMEDLERRMREAGHAFDKDGNRVRCFPHIINLAVNAIRDALGTTGDEYLQRQIASGHTPSDSTMEYLQALRARPDLLIKDGNDRGIWKIEDIQVIQVTNADGTIGEKEEEVEVVIKLKVLNLILDVKTQWSSTQDMLFRFSELYPAICDYIRQNKEVLGDYAFSHLEFEVLQRILAVFNIAHRAQALLSSEETPTLALALPVYEQLISEWDNAREEFPELAFAIKAGMIKIREYANRARSSPIYILAMFLNPCIKYTFFDGWDDEEKDYAHRVVNHWMLKYAEDRDREAEAASAAQPSASQLSTRASNALVRGVGNIVSRRDGPSRRSGARGVTPPRNLTQDPSVATGAPDITPVRRRLPYITQPNAMSPSRLAATRRENAVKVEHDVYVAAPLWRIEDLGKDLVKFWNLQNSSPILQAISHDVLPVQASSVSSERVFSSSKNTCTLSRNKLGADTVEILQILKYSLRNRRRFANARTGGDYRKSSQFDDSDSASNTLEMWTRLDDHEWDHDAILDFDTETCI</sequence>
<evidence type="ECO:0000256" key="6">
    <source>
        <dbReference type="SAM" id="MobiDB-lite"/>
    </source>
</evidence>
<comment type="subcellular location">
    <subcellularLocation>
        <location evidence="1">Nucleus</location>
    </subcellularLocation>
</comment>
<evidence type="ECO:0000313" key="9">
    <source>
        <dbReference type="Proteomes" id="UP000663831"/>
    </source>
</evidence>
<evidence type="ECO:0000256" key="5">
    <source>
        <dbReference type="ARBA" id="ARBA00023242"/>
    </source>
</evidence>
<dbReference type="EMBL" id="CAJMWV010005928">
    <property type="protein sequence ID" value="CAE6517063.1"/>
    <property type="molecule type" value="Genomic_DNA"/>
</dbReference>
<keyword evidence="5" id="KW-0539">Nucleus</keyword>
<keyword evidence="2" id="KW-0479">Metal-binding</keyword>
<evidence type="ECO:0000256" key="4">
    <source>
        <dbReference type="ARBA" id="ARBA00022833"/>
    </source>
</evidence>
<dbReference type="AlphaFoldDB" id="A0A8H3D9L1"/>
<evidence type="ECO:0000256" key="1">
    <source>
        <dbReference type="ARBA" id="ARBA00004123"/>
    </source>
</evidence>
<feature type="region of interest" description="Disordered" evidence="6">
    <location>
        <begin position="733"/>
        <end position="772"/>
    </location>
</feature>
<dbReference type="Pfam" id="PF05699">
    <property type="entry name" value="Dimer_Tnp_hAT"/>
    <property type="match status" value="1"/>
</dbReference>
<dbReference type="GO" id="GO:0005634">
    <property type="term" value="C:nucleus"/>
    <property type="evidence" value="ECO:0007669"/>
    <property type="project" value="UniProtKB-SubCell"/>
</dbReference>
<dbReference type="Proteomes" id="UP000663831">
    <property type="component" value="Unassembled WGS sequence"/>
</dbReference>
<comment type="caution">
    <text evidence="8">The sequence shown here is derived from an EMBL/GenBank/DDBJ whole genome shotgun (WGS) entry which is preliminary data.</text>
</comment>
<gene>
    <name evidence="8" type="ORF">RDB_LOCUS138703</name>
</gene>
<feature type="compositionally biased region" description="Polar residues" evidence="6">
    <location>
        <begin position="90"/>
        <end position="105"/>
    </location>
</feature>
<dbReference type="GO" id="GO:0008270">
    <property type="term" value="F:zinc ion binding"/>
    <property type="evidence" value="ECO:0007669"/>
    <property type="project" value="UniProtKB-KW"/>
</dbReference>
<feature type="region of interest" description="Disordered" evidence="6">
    <location>
        <begin position="1"/>
        <end position="105"/>
    </location>
</feature>